<feature type="compositionally biased region" description="Basic and acidic residues" evidence="1">
    <location>
        <begin position="76"/>
        <end position="85"/>
    </location>
</feature>
<dbReference type="Proteomes" id="UP000626092">
    <property type="component" value="Unassembled WGS sequence"/>
</dbReference>
<feature type="compositionally biased region" description="Pro residues" evidence="1">
    <location>
        <begin position="1"/>
        <end position="11"/>
    </location>
</feature>
<feature type="region of interest" description="Disordered" evidence="1">
    <location>
        <begin position="332"/>
        <end position="471"/>
    </location>
</feature>
<proteinExistence type="predicted"/>
<dbReference type="PANTHER" id="PTHR34660:SF3">
    <property type="entry name" value="RRM DOMAIN-CONTAINING PROTEIN"/>
    <property type="match status" value="1"/>
</dbReference>
<name>A0A834GGN2_RHOSS</name>
<dbReference type="AlphaFoldDB" id="A0A834GGN2"/>
<dbReference type="OrthoDB" id="1913135at2759"/>
<dbReference type="EMBL" id="WJXA01000009">
    <property type="protein sequence ID" value="KAF7131511.1"/>
    <property type="molecule type" value="Genomic_DNA"/>
</dbReference>
<feature type="compositionally biased region" description="Basic and acidic residues" evidence="1">
    <location>
        <begin position="60"/>
        <end position="69"/>
    </location>
</feature>
<feature type="compositionally biased region" description="Basic and acidic residues" evidence="1">
    <location>
        <begin position="144"/>
        <end position="153"/>
    </location>
</feature>
<feature type="region of interest" description="Disordered" evidence="1">
    <location>
        <begin position="130"/>
        <end position="310"/>
    </location>
</feature>
<evidence type="ECO:0000256" key="1">
    <source>
        <dbReference type="SAM" id="MobiDB-lite"/>
    </source>
</evidence>
<gene>
    <name evidence="2" type="ORF">RHSIM_Rhsim09G0059700</name>
</gene>
<evidence type="ECO:0000313" key="3">
    <source>
        <dbReference type="Proteomes" id="UP000626092"/>
    </source>
</evidence>
<comment type="caution">
    <text evidence="2">The sequence shown here is derived from an EMBL/GenBank/DDBJ whole genome shotgun (WGS) entry which is preliminary data.</text>
</comment>
<protein>
    <submittedName>
        <fullName evidence="2">Uncharacterized protein</fullName>
    </submittedName>
</protein>
<reference evidence="2" key="1">
    <citation type="submission" date="2019-11" db="EMBL/GenBank/DDBJ databases">
        <authorList>
            <person name="Liu Y."/>
            <person name="Hou J."/>
            <person name="Li T.-Q."/>
            <person name="Guan C.-H."/>
            <person name="Wu X."/>
            <person name="Wu H.-Z."/>
            <person name="Ling F."/>
            <person name="Zhang R."/>
            <person name="Shi X.-G."/>
            <person name="Ren J.-P."/>
            <person name="Chen E.-F."/>
            <person name="Sun J.-M."/>
        </authorList>
    </citation>
    <scope>NUCLEOTIDE SEQUENCE</scope>
    <source>
        <strain evidence="2">Adult_tree_wgs_1</strain>
        <tissue evidence="2">Leaves</tissue>
    </source>
</reference>
<sequence length="536" mass="60252">MSRCFPFPPPGYEKKARTDDTDLLKKSEIYNGGDKDKDKGNTSEEKSNTGQSEIYNGGKLNEKERDPNKHKSSIPYEREQGHNGEKPSQNGVLGRRIRDEENGNGSQLVERIRVPERKSDVQIDEVVVTDTGILAEGMQNNKGKRIDDRKIDGQGRLFETSNERRMEEKENSKEFKGDKKRGDERKNKDKEKKSHGKDKEREKEKKKVEVSENKSEDQDKYKDRIKNDLHRAQDIKTLLFSKNGESNTGTEGNLKKRKEFEPNGFLHETDIRPSKMPRPSPHPSAENGRKLVPCRPPMLSSPDCLGPPNNLKFDNKERKVNGVIGAHLLSLSSKRSSAIPPADQTAQDSMKPLHPDSKYLSKTSSAIPPADQIVQDFVKPTHPDSKYLSKTPSAIAPADQIVQASVKPPHPESKHLRKKSLAIPPADQIVQASMKSPPPDSKYLSKKSSGIPPADQILQASKKPPHPDSKYLDQVLSVPKLKEWSDFDDQEWLFSSRKGRSLEKPNAGSSEIPRVWAEALRIESADVCALPYVIPY</sequence>
<organism evidence="2 3">
    <name type="scientific">Rhododendron simsii</name>
    <name type="common">Sims's rhododendron</name>
    <dbReference type="NCBI Taxonomy" id="118357"/>
    <lineage>
        <taxon>Eukaryota</taxon>
        <taxon>Viridiplantae</taxon>
        <taxon>Streptophyta</taxon>
        <taxon>Embryophyta</taxon>
        <taxon>Tracheophyta</taxon>
        <taxon>Spermatophyta</taxon>
        <taxon>Magnoliopsida</taxon>
        <taxon>eudicotyledons</taxon>
        <taxon>Gunneridae</taxon>
        <taxon>Pentapetalae</taxon>
        <taxon>asterids</taxon>
        <taxon>Ericales</taxon>
        <taxon>Ericaceae</taxon>
        <taxon>Ericoideae</taxon>
        <taxon>Rhodoreae</taxon>
        <taxon>Rhododendron</taxon>
    </lineage>
</organism>
<keyword evidence="3" id="KW-1185">Reference proteome</keyword>
<dbReference type="PANTHER" id="PTHR34660">
    <property type="entry name" value="MYB-LIKE PROTEIN X"/>
    <property type="match status" value="1"/>
</dbReference>
<accession>A0A834GGN2</accession>
<feature type="region of interest" description="Disordered" evidence="1">
    <location>
        <begin position="1"/>
        <end position="118"/>
    </location>
</feature>
<evidence type="ECO:0000313" key="2">
    <source>
        <dbReference type="EMBL" id="KAF7131511.1"/>
    </source>
</evidence>
<feature type="compositionally biased region" description="Basic and acidic residues" evidence="1">
    <location>
        <begin position="161"/>
        <end position="234"/>
    </location>
</feature>
<feature type="compositionally biased region" description="Basic and acidic residues" evidence="1">
    <location>
        <begin position="12"/>
        <end position="47"/>
    </location>
</feature>